<sequence length="186" mass="20934">MPAQGKDSQHNGLIVTFGLLVFVVVGHLILVGDSMEPSQPSYRSGARPVSGSMNDASRFRAGTKEHAWVVRRRMESTFEVVSAFGDGRVDDLQGVLRVVVPDRCADRTVHWRISADGERIGGGLLKWLRKYDVPTRLTIDGKPDEITVEAWWDGGTANCPFFTLVWQRPQLYRDADYNILDPDFYH</sequence>
<keyword evidence="4" id="KW-1185">Reference proteome</keyword>
<dbReference type="AlphaFoldDB" id="A0A7G1NXP0"/>
<keyword evidence="2" id="KW-0812">Transmembrane</keyword>
<evidence type="ECO:0000256" key="1">
    <source>
        <dbReference type="SAM" id="MobiDB-lite"/>
    </source>
</evidence>
<dbReference type="RefSeq" id="WP_190850326.1">
    <property type="nucleotide sequence ID" value="NZ_AP023440.1"/>
</dbReference>
<evidence type="ECO:0000313" key="4">
    <source>
        <dbReference type="Proteomes" id="UP000516444"/>
    </source>
</evidence>
<gene>
    <name evidence="3" type="ORF">GCM10017557_27870</name>
</gene>
<dbReference type="Proteomes" id="UP000516444">
    <property type="component" value="Chromosome"/>
</dbReference>
<protein>
    <submittedName>
        <fullName evidence="3">Uncharacterized protein</fullName>
    </submittedName>
</protein>
<organism evidence="3 4">
    <name type="scientific">Streptomyces aurantiacus</name>
    <dbReference type="NCBI Taxonomy" id="47760"/>
    <lineage>
        <taxon>Bacteria</taxon>
        <taxon>Bacillati</taxon>
        <taxon>Actinomycetota</taxon>
        <taxon>Actinomycetes</taxon>
        <taxon>Kitasatosporales</taxon>
        <taxon>Streptomycetaceae</taxon>
        <taxon>Streptomyces</taxon>
        <taxon>Streptomyces aurantiacus group</taxon>
    </lineage>
</organism>
<feature type="region of interest" description="Disordered" evidence="1">
    <location>
        <begin position="36"/>
        <end position="56"/>
    </location>
</feature>
<evidence type="ECO:0000256" key="2">
    <source>
        <dbReference type="SAM" id="Phobius"/>
    </source>
</evidence>
<evidence type="ECO:0000313" key="3">
    <source>
        <dbReference type="EMBL" id="BCL27928.1"/>
    </source>
</evidence>
<feature type="transmembrane region" description="Helical" evidence="2">
    <location>
        <begin position="12"/>
        <end position="31"/>
    </location>
</feature>
<dbReference type="EMBL" id="AP023440">
    <property type="protein sequence ID" value="BCL27928.1"/>
    <property type="molecule type" value="Genomic_DNA"/>
</dbReference>
<keyword evidence="2" id="KW-1133">Transmembrane helix</keyword>
<proteinExistence type="predicted"/>
<dbReference type="KEGG" id="sgm:GCM10017557_27870"/>
<keyword evidence="2" id="KW-0472">Membrane</keyword>
<accession>A0A7G1NXP0</accession>
<reference evidence="3 4" key="1">
    <citation type="journal article" date="2014" name="Int. J. Syst. Evol. Microbiol.">
        <title>Complete genome sequence of Corynebacterium casei LMG S-19264T (=DSM 44701T), isolated from a smear-ripened cheese.</title>
        <authorList>
            <consortium name="US DOE Joint Genome Institute (JGI-PGF)"/>
            <person name="Walter F."/>
            <person name="Albersmeier A."/>
            <person name="Kalinowski J."/>
            <person name="Ruckert C."/>
        </authorList>
    </citation>
    <scope>NUCLEOTIDE SEQUENCE [LARGE SCALE GENOMIC DNA]</scope>
    <source>
        <strain evidence="3 4">JCM 4677</strain>
    </source>
</reference>
<name>A0A7G1NXP0_9ACTN</name>